<evidence type="ECO:0000313" key="1">
    <source>
        <dbReference type="EMBL" id="CAG7825991.1"/>
    </source>
</evidence>
<gene>
    <name evidence="1" type="ORF">AFUS01_LOCUS36065</name>
</gene>
<keyword evidence="2" id="KW-1185">Reference proteome</keyword>
<evidence type="ECO:0000313" key="2">
    <source>
        <dbReference type="Proteomes" id="UP000708208"/>
    </source>
</evidence>
<accession>A0A8J2L241</accession>
<organism evidence="1 2">
    <name type="scientific">Allacma fusca</name>
    <dbReference type="NCBI Taxonomy" id="39272"/>
    <lineage>
        <taxon>Eukaryota</taxon>
        <taxon>Metazoa</taxon>
        <taxon>Ecdysozoa</taxon>
        <taxon>Arthropoda</taxon>
        <taxon>Hexapoda</taxon>
        <taxon>Collembola</taxon>
        <taxon>Symphypleona</taxon>
        <taxon>Sminthuridae</taxon>
        <taxon>Allacma</taxon>
    </lineage>
</organism>
<name>A0A8J2L241_9HEXA</name>
<protein>
    <submittedName>
        <fullName evidence="1">Uncharacterized protein</fullName>
    </submittedName>
</protein>
<dbReference type="AlphaFoldDB" id="A0A8J2L241"/>
<proteinExistence type="predicted"/>
<sequence>MIGVKGINLIGSQTQIVFSKSWITIVSIQSWTSRGFWFWTMDLFRSTTPQLNCCKIPTHVYYPMANYAGLVSRLYIDKISTGTNLWSSNSV</sequence>
<comment type="caution">
    <text evidence="1">The sequence shown here is derived from an EMBL/GenBank/DDBJ whole genome shotgun (WGS) entry which is preliminary data.</text>
</comment>
<reference evidence="1" key="1">
    <citation type="submission" date="2021-06" db="EMBL/GenBank/DDBJ databases">
        <authorList>
            <person name="Hodson N. C."/>
            <person name="Mongue J. A."/>
            <person name="Jaron S. K."/>
        </authorList>
    </citation>
    <scope>NUCLEOTIDE SEQUENCE</scope>
</reference>
<dbReference type="Proteomes" id="UP000708208">
    <property type="component" value="Unassembled WGS sequence"/>
</dbReference>
<dbReference type="EMBL" id="CAJVCH010538181">
    <property type="protein sequence ID" value="CAG7825991.1"/>
    <property type="molecule type" value="Genomic_DNA"/>
</dbReference>